<comment type="caution">
    <text evidence="3">The sequence shown here is derived from an EMBL/GenBank/DDBJ whole genome shotgun (WGS) entry which is preliminary data.</text>
</comment>
<reference evidence="3" key="1">
    <citation type="submission" date="2021-01" db="EMBL/GenBank/DDBJ databases">
        <title>Adiantum capillus-veneris genome.</title>
        <authorList>
            <person name="Fang Y."/>
            <person name="Liao Q."/>
        </authorList>
    </citation>
    <scope>NUCLEOTIDE SEQUENCE</scope>
    <source>
        <strain evidence="3">H3</strain>
        <tissue evidence="3">Leaf</tissue>
    </source>
</reference>
<dbReference type="PANTHER" id="PTHR23308">
    <property type="entry name" value="NUCLEAR INHIBITOR OF PROTEIN PHOSPHATASE-1"/>
    <property type="match status" value="1"/>
</dbReference>
<dbReference type="InterPro" id="IPR050923">
    <property type="entry name" value="Cell_Proc_Reg/RNA_Proc"/>
</dbReference>
<keyword evidence="1" id="KW-0175">Coiled coil</keyword>
<gene>
    <name evidence="3" type="ORF">GOP47_0006053</name>
</gene>
<dbReference type="EMBL" id="JABFUD020000006">
    <property type="protein sequence ID" value="KAI5078382.1"/>
    <property type="molecule type" value="Genomic_DNA"/>
</dbReference>
<accession>A0A9D4ZLN8</accession>
<evidence type="ECO:0000313" key="3">
    <source>
        <dbReference type="EMBL" id="KAI5078382.1"/>
    </source>
</evidence>
<dbReference type="Pfam" id="PF00498">
    <property type="entry name" value="FHA"/>
    <property type="match status" value="1"/>
</dbReference>
<feature type="coiled-coil region" evidence="1">
    <location>
        <begin position="46"/>
        <end position="84"/>
    </location>
</feature>
<dbReference type="InterPro" id="IPR000253">
    <property type="entry name" value="FHA_dom"/>
</dbReference>
<dbReference type="AlphaFoldDB" id="A0A9D4ZLN8"/>
<organism evidence="3 4">
    <name type="scientific">Adiantum capillus-veneris</name>
    <name type="common">Maidenhair fern</name>
    <dbReference type="NCBI Taxonomy" id="13818"/>
    <lineage>
        <taxon>Eukaryota</taxon>
        <taxon>Viridiplantae</taxon>
        <taxon>Streptophyta</taxon>
        <taxon>Embryophyta</taxon>
        <taxon>Tracheophyta</taxon>
        <taxon>Polypodiopsida</taxon>
        <taxon>Polypodiidae</taxon>
        <taxon>Polypodiales</taxon>
        <taxon>Pteridineae</taxon>
        <taxon>Pteridaceae</taxon>
        <taxon>Vittarioideae</taxon>
        <taxon>Adiantum</taxon>
    </lineage>
</organism>
<dbReference type="Proteomes" id="UP000886520">
    <property type="component" value="Chromosome 6"/>
</dbReference>
<dbReference type="InterPro" id="IPR008984">
    <property type="entry name" value="SMAD_FHA_dom_sf"/>
</dbReference>
<protein>
    <recommendedName>
        <fullName evidence="2">FHA domain-containing protein</fullName>
    </recommendedName>
</protein>
<evidence type="ECO:0000256" key="1">
    <source>
        <dbReference type="SAM" id="Coils"/>
    </source>
</evidence>
<proteinExistence type="predicted"/>
<feature type="domain" description="FHA" evidence="2">
    <location>
        <begin position="127"/>
        <end position="190"/>
    </location>
</feature>
<keyword evidence="4" id="KW-1185">Reference proteome</keyword>
<dbReference type="SUPFAM" id="SSF49879">
    <property type="entry name" value="SMAD/FHA domain"/>
    <property type="match status" value="1"/>
</dbReference>
<dbReference type="OrthoDB" id="687730at2759"/>
<dbReference type="Gene3D" id="2.60.200.20">
    <property type="match status" value="1"/>
</dbReference>
<evidence type="ECO:0000313" key="4">
    <source>
        <dbReference type="Proteomes" id="UP000886520"/>
    </source>
</evidence>
<evidence type="ECO:0000259" key="2">
    <source>
        <dbReference type="PROSITE" id="PS50006"/>
    </source>
</evidence>
<name>A0A9D4ZLN8_ADICA</name>
<dbReference type="PROSITE" id="PS50006">
    <property type="entry name" value="FHA_DOMAIN"/>
    <property type="match status" value="1"/>
</dbReference>
<sequence length="219" mass="24828">MVMESLTACLHPAPRKPMLVGVEYPSNQRCSRQIIRAGLTDISIQEEVIRKELQKENERLARQAEEEAAEKQRANDKARKEMREWWTQKWEAKKRSEGWGGYEKCWVLRAAVTAEPDKVAVISGEGVLVGAAPLVSGSIKPFLVDYPMVSSVHAHVYGRDVVKGYKKYVREYFVVDLGSTNGTYLNRSKLRPRTEVRLSSGDALKFGDERAIFVVESQK</sequence>